<dbReference type="OrthoDB" id="1886670at2759"/>
<dbReference type="Proteomes" id="UP000189701">
    <property type="component" value="Unplaced"/>
</dbReference>
<accession>A0A1U7WY32</accession>
<dbReference type="PANTHER" id="PTHR33698">
    <property type="entry name" value="NUCLEAR TRANSPORT FACTOR 2 (NTF2)-LIKE PROTEIN"/>
    <property type="match status" value="1"/>
</dbReference>
<dbReference type="AlphaFoldDB" id="A0A1U7WY32"/>
<dbReference type="RefSeq" id="XP_009779150.1">
    <property type="nucleotide sequence ID" value="XM_009780848.1"/>
</dbReference>
<dbReference type="SUPFAM" id="SSF54427">
    <property type="entry name" value="NTF2-like"/>
    <property type="match status" value="1"/>
</dbReference>
<reference evidence="1" key="1">
    <citation type="journal article" date="2013" name="Genome Biol.">
        <title>Reference genomes and transcriptomes of Nicotiana sylvestris and Nicotiana tomentosiformis.</title>
        <authorList>
            <person name="Sierro N."/>
            <person name="Battey J.N."/>
            <person name="Ouadi S."/>
            <person name="Bovet L."/>
            <person name="Goepfert S."/>
            <person name="Bakaher N."/>
            <person name="Peitsch M.C."/>
            <person name="Ivanov N.V."/>
        </authorList>
    </citation>
    <scope>NUCLEOTIDE SEQUENCE [LARGE SCALE GENOMIC DNA]</scope>
</reference>
<dbReference type="InterPro" id="IPR032710">
    <property type="entry name" value="NTF2-like_dom_sf"/>
</dbReference>
<evidence type="ECO:0000313" key="1">
    <source>
        <dbReference type="Proteomes" id="UP000189701"/>
    </source>
</evidence>
<sequence length="271" mass="31373">MALSGQIVWHSLLSKPECSNRQSVPPLKSQNAAIGTTYEQKFKLGYIRSKKRSLVTLSMLNPDIGKGSSSISNTIRKFYSSINNKDLNQLALLISEDCFFDDFSFPQSFQWRKEVLKILEQLIASMGQNTEFSIDNIYEGVDLTAIVNWHLEWKKKEVPFTRGCSCYELSRDGEELLIKNAQVITESSMKPIFLALYKILTSAFDYFPEAAERFRKSHQITYQLLVNVYKIVFYPFISPILAWYKKLWSFTVTLLRFTNKLVQFITKSFSK</sequence>
<dbReference type="PANTHER" id="PTHR33698:SF7">
    <property type="entry name" value="SNOAL-LIKE DOMAIN-CONTAINING PROTEIN"/>
    <property type="match status" value="1"/>
</dbReference>
<name>A0A1U7WY32_NICSY</name>
<gene>
    <name evidence="2" type="primary">LOC104228390</name>
</gene>
<dbReference type="Gene3D" id="3.10.450.50">
    <property type="match status" value="1"/>
</dbReference>
<organism evidence="1 2">
    <name type="scientific">Nicotiana sylvestris</name>
    <name type="common">Wood tobacco</name>
    <name type="synonym">South American tobacco</name>
    <dbReference type="NCBI Taxonomy" id="4096"/>
    <lineage>
        <taxon>Eukaryota</taxon>
        <taxon>Viridiplantae</taxon>
        <taxon>Streptophyta</taxon>
        <taxon>Embryophyta</taxon>
        <taxon>Tracheophyta</taxon>
        <taxon>Spermatophyta</taxon>
        <taxon>Magnoliopsida</taxon>
        <taxon>eudicotyledons</taxon>
        <taxon>Gunneridae</taxon>
        <taxon>Pentapetalae</taxon>
        <taxon>asterids</taxon>
        <taxon>lamiids</taxon>
        <taxon>Solanales</taxon>
        <taxon>Solanaceae</taxon>
        <taxon>Nicotianoideae</taxon>
        <taxon>Nicotianeae</taxon>
        <taxon>Nicotiana</taxon>
    </lineage>
</organism>
<proteinExistence type="predicted"/>
<reference evidence="2" key="2">
    <citation type="submission" date="2025-08" db="UniProtKB">
        <authorList>
            <consortium name="RefSeq"/>
        </authorList>
    </citation>
    <scope>IDENTIFICATION</scope>
    <source>
        <tissue evidence="2">Leaf</tissue>
    </source>
</reference>
<protein>
    <submittedName>
        <fullName evidence="2">Uncharacterized protein LOC104228390</fullName>
    </submittedName>
</protein>
<keyword evidence="1" id="KW-1185">Reference proteome</keyword>
<dbReference type="eggNOG" id="ENOG502RXQE">
    <property type="taxonomic scope" value="Eukaryota"/>
</dbReference>
<evidence type="ECO:0000313" key="2">
    <source>
        <dbReference type="RefSeq" id="XP_009779150.1"/>
    </source>
</evidence>